<evidence type="ECO:0000313" key="8">
    <source>
        <dbReference type="Proteomes" id="UP000235371"/>
    </source>
</evidence>
<dbReference type="InterPro" id="IPR019775">
    <property type="entry name" value="WD40_repeat_CS"/>
</dbReference>
<dbReference type="PROSITE" id="PS50197">
    <property type="entry name" value="BEACH"/>
    <property type="match status" value="1"/>
</dbReference>
<dbReference type="STRING" id="1095630.A0A2J6TJT7"/>
<feature type="compositionally biased region" description="Acidic residues" evidence="4">
    <location>
        <begin position="1791"/>
        <end position="1821"/>
    </location>
</feature>
<dbReference type="InterPro" id="IPR011993">
    <property type="entry name" value="PH-like_dom_sf"/>
</dbReference>
<dbReference type="InterPro" id="IPR000409">
    <property type="entry name" value="BEACH_dom"/>
</dbReference>
<dbReference type="Pfam" id="PF13385">
    <property type="entry name" value="Laminin_G_3"/>
    <property type="match status" value="1"/>
</dbReference>
<evidence type="ECO:0000256" key="4">
    <source>
        <dbReference type="SAM" id="MobiDB-lite"/>
    </source>
</evidence>
<dbReference type="CDD" id="cd06071">
    <property type="entry name" value="Beach"/>
    <property type="match status" value="1"/>
</dbReference>
<feature type="region of interest" description="Disordered" evidence="4">
    <location>
        <begin position="1723"/>
        <end position="1822"/>
    </location>
</feature>
<dbReference type="SUPFAM" id="SSF50729">
    <property type="entry name" value="PH domain-like"/>
    <property type="match status" value="1"/>
</dbReference>
<evidence type="ECO:0000256" key="2">
    <source>
        <dbReference type="ARBA" id="ARBA00022737"/>
    </source>
</evidence>
<dbReference type="SMART" id="SM01026">
    <property type="entry name" value="Beach"/>
    <property type="match status" value="1"/>
</dbReference>
<dbReference type="InParanoid" id="A0A2J6TJT7"/>
<dbReference type="SUPFAM" id="SSF49899">
    <property type="entry name" value="Concanavalin A-like lectins/glucanases"/>
    <property type="match status" value="1"/>
</dbReference>
<dbReference type="SUPFAM" id="SSF50978">
    <property type="entry name" value="WD40 repeat-like"/>
    <property type="match status" value="1"/>
</dbReference>
<dbReference type="Pfam" id="PF14844">
    <property type="entry name" value="PH_BEACH"/>
    <property type="match status" value="1"/>
</dbReference>
<dbReference type="InterPro" id="IPR015943">
    <property type="entry name" value="WD40/YVTN_repeat-like_dom_sf"/>
</dbReference>
<dbReference type="InterPro" id="IPR036372">
    <property type="entry name" value="BEACH_dom_sf"/>
</dbReference>
<dbReference type="RefSeq" id="XP_024740187.1">
    <property type="nucleotide sequence ID" value="XM_024879687.1"/>
</dbReference>
<dbReference type="Gene3D" id="1.10.1540.10">
    <property type="entry name" value="BEACH domain"/>
    <property type="match status" value="1"/>
</dbReference>
<feature type="domain" description="BEACH-type PH" evidence="6">
    <location>
        <begin position="1833"/>
        <end position="1966"/>
    </location>
</feature>
<feature type="domain" description="BEACH" evidence="5">
    <location>
        <begin position="2005"/>
        <end position="2300"/>
    </location>
</feature>
<dbReference type="EMBL" id="KZ613782">
    <property type="protein sequence ID" value="PMD63283.1"/>
    <property type="molecule type" value="Genomic_DNA"/>
</dbReference>
<evidence type="ECO:0000259" key="6">
    <source>
        <dbReference type="PROSITE" id="PS51783"/>
    </source>
</evidence>
<dbReference type="Gene3D" id="2.60.120.200">
    <property type="match status" value="1"/>
</dbReference>
<organism evidence="7 8">
    <name type="scientific">Hyaloscypha bicolor E</name>
    <dbReference type="NCBI Taxonomy" id="1095630"/>
    <lineage>
        <taxon>Eukaryota</taxon>
        <taxon>Fungi</taxon>
        <taxon>Dikarya</taxon>
        <taxon>Ascomycota</taxon>
        <taxon>Pezizomycotina</taxon>
        <taxon>Leotiomycetes</taxon>
        <taxon>Helotiales</taxon>
        <taxon>Hyaloscyphaceae</taxon>
        <taxon>Hyaloscypha</taxon>
        <taxon>Hyaloscypha bicolor</taxon>
    </lineage>
</organism>
<evidence type="ECO:0000256" key="1">
    <source>
        <dbReference type="ARBA" id="ARBA00022574"/>
    </source>
</evidence>
<dbReference type="InterPro" id="IPR023362">
    <property type="entry name" value="PH-BEACH_dom"/>
</dbReference>
<dbReference type="PANTHER" id="PTHR46108:SF4">
    <property type="entry name" value="BLUE CHEESE"/>
    <property type="match status" value="1"/>
</dbReference>
<feature type="compositionally biased region" description="Low complexity" evidence="4">
    <location>
        <begin position="1747"/>
        <end position="1760"/>
    </location>
</feature>
<dbReference type="CDD" id="cd01201">
    <property type="entry name" value="PH_BEACH"/>
    <property type="match status" value="1"/>
</dbReference>
<feature type="compositionally biased region" description="Polar residues" evidence="4">
    <location>
        <begin position="10"/>
        <end position="22"/>
    </location>
</feature>
<dbReference type="SUPFAM" id="SSF81837">
    <property type="entry name" value="BEACH domain"/>
    <property type="match status" value="1"/>
</dbReference>
<dbReference type="InterPro" id="IPR051944">
    <property type="entry name" value="BEACH_domain_protein"/>
</dbReference>
<evidence type="ECO:0000256" key="3">
    <source>
        <dbReference type="PROSITE-ProRule" id="PRU00221"/>
    </source>
</evidence>
<dbReference type="Pfam" id="PF00400">
    <property type="entry name" value="WD40"/>
    <property type="match status" value="1"/>
</dbReference>
<feature type="region of interest" description="Disordered" evidence="4">
    <location>
        <begin position="1"/>
        <end position="22"/>
    </location>
</feature>
<dbReference type="Pfam" id="PF23295">
    <property type="entry name" value="Arm_4"/>
    <property type="match status" value="1"/>
</dbReference>
<dbReference type="FunFam" id="1.10.1540.10:FF:000002">
    <property type="entry name" value="WD repeat and FYVE domain containing 3"/>
    <property type="match status" value="1"/>
</dbReference>
<dbReference type="Proteomes" id="UP000235371">
    <property type="component" value="Unassembled WGS sequence"/>
</dbReference>
<dbReference type="PROSITE" id="PS50294">
    <property type="entry name" value="WD_REPEATS_REGION"/>
    <property type="match status" value="1"/>
</dbReference>
<dbReference type="PROSITE" id="PS51783">
    <property type="entry name" value="PH_BEACH"/>
    <property type="match status" value="1"/>
</dbReference>
<dbReference type="PROSITE" id="PS00678">
    <property type="entry name" value="WD_REPEATS_1"/>
    <property type="match status" value="1"/>
</dbReference>
<dbReference type="InterPro" id="IPR036322">
    <property type="entry name" value="WD40_repeat_dom_sf"/>
</dbReference>
<dbReference type="Gene3D" id="2.30.29.30">
    <property type="entry name" value="Pleckstrin-homology domain (PH domain)/Phosphotyrosine-binding domain (PTB)"/>
    <property type="match status" value="1"/>
</dbReference>
<dbReference type="InterPro" id="IPR013320">
    <property type="entry name" value="ConA-like_dom_sf"/>
</dbReference>
<feature type="repeat" description="WD" evidence="3">
    <location>
        <begin position="2433"/>
        <end position="2474"/>
    </location>
</feature>
<protein>
    <submittedName>
        <fullName evidence="7">Beach-domain-containing protein</fullName>
    </submittedName>
</protein>
<gene>
    <name evidence="7" type="ORF">K444DRAFT_610116</name>
</gene>
<name>A0A2J6TJT7_9HELO</name>
<proteinExistence type="predicted"/>
<dbReference type="GeneID" id="36587764"/>
<accession>A0A2J6TJT7</accession>
<dbReference type="SMART" id="SM00320">
    <property type="entry name" value="WD40"/>
    <property type="match status" value="3"/>
</dbReference>
<dbReference type="Gene3D" id="2.130.10.10">
    <property type="entry name" value="YVTN repeat-like/Quinoprotein amine dehydrogenase"/>
    <property type="match status" value="1"/>
</dbReference>
<keyword evidence="1 3" id="KW-0853">WD repeat</keyword>
<dbReference type="OrthoDB" id="26681at2759"/>
<sequence length="2637" mass="295161">MSARIRRQRSSTAASNPPESTKATAELQLLLDTLSATLRPGSGGTYPDLSAIIDQTQSLRRYLIAAPRTSQANDNFRHLHGFNTLLDTLKAFSGFYHPTKRSKRDKTQLFELLETILGILGQTFREHYGNKIYFKRRVEGGGWAALEQTIASTGIGGSESDLWSEAQLFGRLLAFALDDKRFEALCQTAAELLPSVTEEGQLLDDGSPNEPLGGKIAVSRPTSDCIAEDGKVLAFVDAKLQDLLKEGALLYNAEIVSTIVDFWRTIPRRPGTPVSPAALVVIQTLTRISSISNHNLLALHATGILSTLLPLSFDSDTPLGASERRSVEVLCASLLSLGISTLSDAQYLICNKSPAAAEFLLRAMKNSHSPAYIQFDLSLQGYASIELSTLGRPFPPPSATAGYTFTAWVHVDHFDPNSHTTIFGAFDSTQTCFLLAYLEKDTHNFILQTSVTSSRPSVRFKSVVFKERRWYHVALVHRRQRTMSSSKAALYVDGEFAEQVKCQYPVHPPPSNASTESFASFATSSTKTNPVQAFLGTPQDLSARLGRGVVFSRWSLASAHLFEDVLSDDLIAVYYRLGPRYNGNFQDCLGSFQTYEASAALGMRNEIIHPGKDENSDILGAIREKASSLVPESRVLLSILPTAILGEDDRHTLYESQLLRGLNRTAGSNLFQLTHNNGTSVAINAAVPSINDALAKSQGTSILTGGPVVIVPQSLDDTLWRLGGFAGIALKLVDNATTKDDIVRAVELVFESIKSSWRNSEAMERENGYAVLGALIRGKVGAGAVVSSRESAFEAPSMTSDDMDQLGFQLLSLVLEFVGYNLEKPEESYIINPLAYRILLVDFDMWRKTAPITQRLYYKQFIVFGVNSKFHEFNSRRLFRMRIVKRFLDALKAETFSLDVFPSFMEALTTLVKCNVTAEVFRSLALFITYAYHKPSTSGNRTPRNQAGTLPLRSGLNPNVPRRPILNTFLDGKDVTSANLTKRQLGNKVLEMYSDMLCEKGNTSNIRKFARTVTNKWLLHLLTEDDPEVVVHGTKILARLLVIHGSGYVSKFAGKTGGFAIMRHRLKRWWDLPTLWPICFSILFARDVADIDFERSFELFSLLEAFSNCNVVYPNVLPVITSMLQSGLKDVFRHQDDPDSPLNDKGNGKGVDAALSVPSGPSRRRSMSLTKELESRQIHQPKKEHLGGQATVLHTVIRFLADLYSKSLDYRDFTVASDYIRLLLAVLFPVVVSTDSVSPDVELNSRDSALTFEGDDVIIRNLSRVSTMPAPIVRTSTVETLLPPSPTTPRAKPLRRGSSFILLTSRPSEFSPSSARLNLVMSPKKKLATQAISNSLVEGLLELVVNVFIDQVMVRKEFPGFGLFQKVPPGFQEHQAYFESYLLRNTISQLGNTIQLDQKSLWEPKLLQNMARFVLHIGEAVFEGWFLSGAEPLLDFAGTLLEYLQRPEISKIKSVRLCSQAILSIKSVFLRVSLLRLSELDSAQVPEDEAVAFMDKLLYWQTVVLSPDLAEDDFLQLICYQLYLKLVDSRERIRLAAANLWRILLVQKPEETSTIFNHAMTSEHRNLTSGFKKLMELDNETFVAWVDDQRAELDALFFGAMSKTWEAFVNSENEKTEETAKIRLAKRREKLKQWNTEEKTEEAILSQHDMASSHWMKNIFASEHLKHQRAQQDQQDNFSFLASTFSKMDRELHRPCAVFENDSPTKWKLDRTEGRNRMRLRMLPDRAAPTYDYQPKRRITDAPTPSNGTLKLNTKLLNTGVSPSPLPITGELALDGRNSPSSEALGNAQQDDPDMSQESVMPEEDFELVDDPNDPGDDDAYEDKNRKVMRSLQRGDQVQQVFNISRIIGLEACEGLLIIGKDSLYLIDNVFQRSDGEIVNVTQAPREERDPYLQMIAGQKSTEKRSQTIRMDQEARSWRWNDVISVSKRRFLFRDVAVEVFFVDGRSYLLTAISPLLRDDLFTKLTSKAPHTTGSSSLPNPEDSWRLEALKVSDETPTTFGSKFGSIFNSSAWNPAMRRWAKGEMSNFHYLMLVNTMAGRTFNDLTQYPVFPWVLADYTSGELDLNNPATFRDLSKPMGAQHNSRSADFIERYKTFADMGDHNTPAFHYGTHYSSAMIVTSYLIRLQPFVQSYLLLQGGSFDHPDRLFYSIEKAWQSASKDNMTDVRELIPEFFYLPEFLTNSNGYNFGVRQGDGGGIDNVQLPPWAKGDPKIFIAKHREALESPYVSRHLHQWIDLIFGSKQRGEAAIESVNVFHHLSYHGAKDLDNIVDPVERLATIGIIHNFGQTPHQVFSKPHQSREDSKNRILRLDSSAEALTKLPFPLLESHERVASLIYSAKLDRLLCATAFRLNLPPHYDKYLEWGFADRSVRFFFNDNQKPAGHFENLHQGQLSCAIFASSQLLITAGEDCVISAHTVITSTSKPVELQPRSSLFGHKSPVTVLAISKSFSTLLSASCDGAVLLWDLNRLELVRKLTSGKGQVECARINDVTGDIMLCRGRHVSIYTLNGDLILDQKICDNPDDSISACAWYEGKGNEWLESSLCFTGQRGGVANVWRKAVGSGRNGKWKLELVKRLDHADSWRQGETAVGSLATPGGGGIRVLVDAAITCITPMEQTVYTGDEDGRVYQWDLVQRER</sequence>
<dbReference type="InterPro" id="IPR056252">
    <property type="entry name" value="Alfy-like_Arm-like"/>
</dbReference>
<feature type="compositionally biased region" description="Polar residues" evidence="4">
    <location>
        <begin position="1778"/>
        <end position="1790"/>
    </location>
</feature>
<dbReference type="InterPro" id="IPR001680">
    <property type="entry name" value="WD40_rpt"/>
</dbReference>
<keyword evidence="2" id="KW-0677">Repeat</keyword>
<reference evidence="7 8" key="1">
    <citation type="submission" date="2016-04" db="EMBL/GenBank/DDBJ databases">
        <title>A degradative enzymes factory behind the ericoid mycorrhizal symbiosis.</title>
        <authorList>
            <consortium name="DOE Joint Genome Institute"/>
            <person name="Martino E."/>
            <person name="Morin E."/>
            <person name="Grelet G."/>
            <person name="Kuo A."/>
            <person name="Kohler A."/>
            <person name="Daghino S."/>
            <person name="Barry K."/>
            <person name="Choi C."/>
            <person name="Cichocki N."/>
            <person name="Clum A."/>
            <person name="Copeland A."/>
            <person name="Hainaut M."/>
            <person name="Haridas S."/>
            <person name="Labutti K."/>
            <person name="Lindquist E."/>
            <person name="Lipzen A."/>
            <person name="Khouja H.-R."/>
            <person name="Murat C."/>
            <person name="Ohm R."/>
            <person name="Olson A."/>
            <person name="Spatafora J."/>
            <person name="Veneault-Fourrey C."/>
            <person name="Henrissat B."/>
            <person name="Grigoriev I."/>
            <person name="Martin F."/>
            <person name="Perotto S."/>
        </authorList>
    </citation>
    <scope>NUCLEOTIDE SEQUENCE [LARGE SCALE GENOMIC DNA]</scope>
    <source>
        <strain evidence="7 8">E</strain>
    </source>
</reference>
<evidence type="ECO:0000259" key="5">
    <source>
        <dbReference type="PROSITE" id="PS50197"/>
    </source>
</evidence>
<keyword evidence="8" id="KW-1185">Reference proteome</keyword>
<feature type="region of interest" description="Disordered" evidence="4">
    <location>
        <begin position="1135"/>
        <end position="1169"/>
    </location>
</feature>
<evidence type="ECO:0000313" key="7">
    <source>
        <dbReference type="EMBL" id="PMD63283.1"/>
    </source>
</evidence>
<dbReference type="PROSITE" id="PS50082">
    <property type="entry name" value="WD_REPEATS_2"/>
    <property type="match status" value="1"/>
</dbReference>
<dbReference type="PANTHER" id="PTHR46108">
    <property type="entry name" value="BLUE CHEESE"/>
    <property type="match status" value="1"/>
</dbReference>
<dbReference type="Pfam" id="PF02138">
    <property type="entry name" value="Beach"/>
    <property type="match status" value="1"/>
</dbReference>